<dbReference type="Pfam" id="PF04448">
    <property type="entry name" value="DUF551"/>
    <property type="match status" value="1"/>
</dbReference>
<evidence type="ECO:0000313" key="2">
    <source>
        <dbReference type="EMBL" id="EBR4141559.1"/>
    </source>
</evidence>
<dbReference type="AlphaFoldDB" id="A0A5U7LRW8"/>
<accession>A0A5U7LRW8</accession>
<gene>
    <name evidence="2" type="ORF">BVJ40_09415</name>
</gene>
<feature type="domain" description="DUF551" evidence="1">
    <location>
        <begin position="43"/>
        <end position="111"/>
    </location>
</feature>
<proteinExistence type="predicted"/>
<sequence>MGKVTFVVEFENGKEPPVHSGMTVFGGQLTSVAWKDATEEKFVSIIDRLPAPNNTVLLYDANGEGWVIGWRSVWYGSGQKETGQWEWTFQIDDLDAEEMNITHWAPMPDEPCME</sequence>
<protein>
    <submittedName>
        <fullName evidence="2">DUF551 domain-containing protein</fullName>
    </submittedName>
</protein>
<comment type="caution">
    <text evidence="2">The sequence shown here is derived from an EMBL/GenBank/DDBJ whole genome shotgun (WGS) entry which is preliminary data.</text>
</comment>
<name>A0A5U7LRW8_SALER</name>
<evidence type="ECO:0000259" key="1">
    <source>
        <dbReference type="Pfam" id="PF04448"/>
    </source>
</evidence>
<dbReference type="InterPro" id="IPR007539">
    <property type="entry name" value="DUF551"/>
</dbReference>
<reference evidence="2" key="1">
    <citation type="submission" date="2018-07" db="EMBL/GenBank/DDBJ databases">
        <authorList>
            <consortium name="PulseNet: The National Subtyping Network for Foodborne Disease Surveillance"/>
            <person name="Tarr C.L."/>
            <person name="Trees E."/>
            <person name="Katz L.S."/>
            <person name="Carleton-Romer H.A."/>
            <person name="Stroika S."/>
            <person name="Kucerova Z."/>
            <person name="Roache K.F."/>
            <person name="Sabol A.L."/>
            <person name="Besser J."/>
            <person name="Gerner-Smidt P."/>
        </authorList>
    </citation>
    <scope>NUCLEOTIDE SEQUENCE</scope>
    <source>
        <strain evidence="2">PNUSAS006765</strain>
    </source>
</reference>
<dbReference type="EMBL" id="AAGSEK010000013">
    <property type="protein sequence ID" value="EBR4141559.1"/>
    <property type="molecule type" value="Genomic_DNA"/>
</dbReference>
<organism evidence="2">
    <name type="scientific">Salmonella enterica</name>
    <name type="common">Salmonella choleraesuis</name>
    <dbReference type="NCBI Taxonomy" id="28901"/>
    <lineage>
        <taxon>Bacteria</taxon>
        <taxon>Pseudomonadati</taxon>
        <taxon>Pseudomonadota</taxon>
        <taxon>Gammaproteobacteria</taxon>
        <taxon>Enterobacterales</taxon>
        <taxon>Enterobacteriaceae</taxon>
        <taxon>Salmonella</taxon>
    </lineage>
</organism>